<gene>
    <name evidence="3" type="ORF">HNQ60_004447</name>
</gene>
<dbReference type="Pfam" id="PF18886">
    <property type="entry name" value="DUF5649"/>
    <property type="match status" value="15"/>
</dbReference>
<dbReference type="InterPro" id="IPR011050">
    <property type="entry name" value="Pectin_lyase_fold/virulence"/>
</dbReference>
<sequence>MNTNKRSRYLAAAISAVLSFAAASAQASPQNGNVTAGSATINQPNANDTTVTQTSNSVSISWDSFDLDGNDSVVFVQPSSTAVALNRILDADPSSIMGSITANGRIFLMNANGIIFGSTATVNVGSLVATSLDLDTADAVSGIYTFDAANQRGEISNAGNITAGSVALFGGSVLNNGMILANLGSISLGAGRAATVSFDAGGLINFQVDTALATDTSGASALVNNTGTLQAEGGQVLLTSRQATSIVANAVNNGGTIIATGISTDGGTIRLVGNGGAVANTGTLNVSGSGGNAAGSVVIDGRSVNLGAATVVDVAGATTGTLQVDSAQGINAAGTLAADGTTTLNAAGTIVFGATTAGTLNATAGGTISQNSSGITAGAASFTTLNDGGASITLGTNTNSFASIGASVRNTSDTANTDAGITIREGNDTTLSGNLRTAAGQTVSVNSAGVITQSNAITAAGNITFTGASTTLNLNNTLTGSVGFSGVSASLTNAATTTLGTTNLSAGLTVNSTGGQLTQSGAVSAGSVTLSSNNNVVLNNTLSSTGTLSVTSGGNITQTGGTVSATGATTFTAANGGSIEVARVGNNFGNTVDLAASGGGTLLNVALRDASALTLQALTVTGDLDITASAITQSGTVNATTGDVTLTSTSGATALNTLNAATLTVNSAGAVTQSGGLTVTGLTQVNASGQNVTLTGSNAMSGGIGVDAASASIANTGTTVLRASTVTNGLSVNSSGTLVQTGVVDTGSLTLTSGAQVIFGEDVTTGALTVTAATDINQNVGTAIDASGAASFTAGNARSISVNQSGNDFGDTVTFAASSGQLQNVAVRDSTAFELQALDVTGSLNVQAATIEQAGVVTAAATTLTSAGTLELGALTASSLTANAGGAVTQTGALNVTGVTQFNATGQTVTLGQNNALSGGVGFDSGAVQLTTSGPVELRATTVTGTFNVNANGAITQSDAISASGATTLSAGAGTQNIILTEANSFSGGIGVTASDAQITNSGATELRASNVTNALNVTSSGALSQTGIVSAGSTTLTSSGNSVTLGNNLSTGALTVTASTNIDQTGGAINATGAADFTAGNARSISVNRNNTFGGTVDFSAGSGTLQSVAVTDTTAIQLQQIDVTGDLTVTSTGGDITQSDSLSAGGTSTFIASGRNVTLTDSANALSGPVRFTAATASLANTGATNLGTSTLTTSLSVDSTGALTQSGTVNVVGGSTILGSDAGVALNTINTGSLSVDAGGTVTQTGVLTVTGSTAINAAGQTVTLSSANALTGNVTVTAANASLTNTLATTLAGATVGNSLTVNSTGAITQSGAVTTGGTMALNSGAGVALNTSNAGALTVSAGGAVTQTNALTVAGTTTITAAGQDVTLGSNNALSGGIAVTAANASITNSVATDLLASTLSDSLSVSSGSAITQSGALDVSDTITLSGASVALNTIDTTTLNVTAVNGITQSGTLTTTGATTLNSGSAIALNTINTGTLNVTAGGAVTQTGALTVTDDATISATGQDLTLNNLSNDFRAGIALSGATVSVTDSGPVNLLASNVTGNLAVRSLGGGIGQSGALNVGGTSAFTASGGESVTLADSANSFGNSVSFGADGTLSSVTVASAGNIDFGGLAVSNALNVSSGGSVSQSGNLYVGGTANLAASGGITLSGANEFGSINASSQGPLAITQGAGTMNLRQVSSNGSVRLEATNGSIVDDVSDASAALISSNTGIELRARDTIGTVTDLRTRQGTAIAVNPGTGTLSANVTSTTGQINLALASGSNPSAAPASITSGGNGRLLIQSGGDLSLDAFDAAIAGFSEVGFSSDGTLSMPGAQADLIAGPLATLYLRGGNDITRVDRTFALSADTLVFESGGQGGSVTLNTDAGLLDANLGGIGNLTIADANDLTLGTISAGGNVLISAANIADDGDTNGVTRVNAGNVSLTATGSIGSATNRIDTNGTAVAVQAGTGSVFLSHAGDVEVSGAATAGGIDVEAASGNITVASTLQAGGPLTLTAGSATQAGNIVLAGAASSGSTATLSALGGGTITDTDDASTHLTAQTLSLSAAAIGEQANRLSIGGGSVNATADAIHLQAANALQLRSIAGQTVVIGANGALTDDSDNSTRVSAQTLTLSGGSIGAAGNEVDTAVAVLSASTTAGGIFVSEQGDVQLGTITAAGAGNDIAITASGAITGDGATRIAGNQLSLSGSSIGAAGAELGTQVASLTATSTGGVYVNEADDLQLNAISGTDVSINAAGALTDDSNDSTRVTASNVRLSGTRIGAGDNRVDTAAGSLTLVASNGGIYFAEQDDVALAEARSSGTGNTVDGRTGGNGSMSVQTLVTQGGAVNLAAGGTGSLTVTGAIESNNGVVNLTSGNALALPGLDTGSGAVVLRTVNDLNVGTITASSVSITSDTGNVSLGTINAAGGTVTVTANNGAITDGTDTSLTAGQATMSARSIGGPDQALNIEVDNLTATATGGGIYINDGGSLTLGTLSAAGEISLVTTGALTQTAGVTSNGSDITLIGSSINMQAGSTTVSGGGNIAYVANNGDVRLSAIDASNGRALVMGSGNVYSTLSANSGVNNLTASGIEIRAGGLNGATGEIGTLDAPIAIAAAGGGGPQSVFLIVPALNGIQTTTPSITYSGPSGSLLLKGYTGSAGVLLFDMSSTFSPETILSGDETIVPLRNGRVAVNSDSLAAAKQALSSGVIARVNVDWAAFDPNVSLFGTLDPSLRLPADQVDEAAPAATLIPEGTVLLVSRDGWRLKPAT</sequence>
<evidence type="ECO:0000259" key="2">
    <source>
        <dbReference type="SMART" id="SM00912"/>
    </source>
</evidence>
<proteinExistence type="predicted"/>
<dbReference type="Gene3D" id="2.160.20.10">
    <property type="entry name" value="Single-stranded right-handed beta-helix, Pectin lyase-like"/>
    <property type="match status" value="1"/>
</dbReference>
<evidence type="ECO:0000313" key="3">
    <source>
        <dbReference type="EMBL" id="MBB6095557.1"/>
    </source>
</evidence>
<name>A0A841HQR3_9GAMM</name>
<dbReference type="Proteomes" id="UP000588068">
    <property type="component" value="Unassembled WGS sequence"/>
</dbReference>
<dbReference type="SUPFAM" id="SSF51126">
    <property type="entry name" value="Pectin lyase-like"/>
    <property type="match status" value="1"/>
</dbReference>
<accession>A0A841HQR3</accession>
<feature type="domain" description="Filamentous haemagglutinin FhaB/tRNA nuclease CdiA-like TPS" evidence="2">
    <location>
        <begin position="25"/>
        <end position="138"/>
    </location>
</feature>
<reference evidence="3 4" key="1">
    <citation type="submission" date="2020-08" db="EMBL/GenBank/DDBJ databases">
        <title>Genomic Encyclopedia of Type Strains, Phase IV (KMG-IV): sequencing the most valuable type-strain genomes for metagenomic binning, comparative biology and taxonomic classification.</title>
        <authorList>
            <person name="Goeker M."/>
        </authorList>
    </citation>
    <scope>NUCLEOTIDE SEQUENCE [LARGE SCALE GENOMIC DNA]</scope>
    <source>
        <strain evidence="3 4">DSM 26723</strain>
    </source>
</reference>
<dbReference type="SMART" id="SM00710">
    <property type="entry name" value="PbH1"/>
    <property type="match status" value="7"/>
</dbReference>
<evidence type="ECO:0000256" key="1">
    <source>
        <dbReference type="SAM" id="SignalP"/>
    </source>
</evidence>
<feature type="chain" id="PRO_5032678626" evidence="1">
    <location>
        <begin position="28"/>
        <end position="2759"/>
    </location>
</feature>
<dbReference type="RefSeq" id="WP_184334913.1">
    <property type="nucleotide sequence ID" value="NZ_JACHHZ010000005.1"/>
</dbReference>
<dbReference type="NCBIfam" id="TIGR01901">
    <property type="entry name" value="adhes_NPXG"/>
    <property type="match status" value="1"/>
</dbReference>
<keyword evidence="1" id="KW-0732">Signal</keyword>
<evidence type="ECO:0000313" key="4">
    <source>
        <dbReference type="Proteomes" id="UP000588068"/>
    </source>
</evidence>
<keyword evidence="4" id="KW-1185">Reference proteome</keyword>
<dbReference type="Pfam" id="PF05860">
    <property type="entry name" value="TPS"/>
    <property type="match status" value="1"/>
</dbReference>
<organism evidence="3 4">
    <name type="scientific">Povalibacter uvarum</name>
    <dbReference type="NCBI Taxonomy" id="732238"/>
    <lineage>
        <taxon>Bacteria</taxon>
        <taxon>Pseudomonadati</taxon>
        <taxon>Pseudomonadota</taxon>
        <taxon>Gammaproteobacteria</taxon>
        <taxon>Steroidobacterales</taxon>
        <taxon>Steroidobacteraceae</taxon>
        <taxon>Povalibacter</taxon>
    </lineage>
</organism>
<dbReference type="SMART" id="SM00912">
    <property type="entry name" value="Haemagg_act"/>
    <property type="match status" value="1"/>
</dbReference>
<dbReference type="EMBL" id="JACHHZ010000005">
    <property type="protein sequence ID" value="MBB6095557.1"/>
    <property type="molecule type" value="Genomic_DNA"/>
</dbReference>
<comment type="caution">
    <text evidence="3">The sequence shown here is derived from an EMBL/GenBank/DDBJ whole genome shotgun (WGS) entry which is preliminary data.</text>
</comment>
<dbReference type="InterPro" id="IPR043709">
    <property type="entry name" value="DUF5649"/>
</dbReference>
<feature type="signal peptide" evidence="1">
    <location>
        <begin position="1"/>
        <end position="27"/>
    </location>
</feature>
<dbReference type="InterPro" id="IPR008638">
    <property type="entry name" value="FhaB/CdiA-like_TPS"/>
</dbReference>
<dbReference type="InterPro" id="IPR012334">
    <property type="entry name" value="Pectin_lyas_fold"/>
</dbReference>
<dbReference type="InterPro" id="IPR006626">
    <property type="entry name" value="PbH1"/>
</dbReference>
<protein>
    <submittedName>
        <fullName evidence="3">Filamentous hemagglutinin family protein</fullName>
    </submittedName>
</protein>